<feature type="domain" description="Tyrosine-protein phosphatase" evidence="6">
    <location>
        <begin position="276"/>
        <end position="414"/>
    </location>
</feature>
<dbReference type="PANTHER" id="PTHR10159">
    <property type="entry name" value="DUAL SPECIFICITY PROTEIN PHOSPHATASE"/>
    <property type="match status" value="1"/>
</dbReference>
<keyword evidence="4" id="KW-0378">Hydrolase</keyword>
<evidence type="ECO:0000256" key="3">
    <source>
        <dbReference type="ARBA" id="ARBA00022737"/>
    </source>
</evidence>
<evidence type="ECO:0000256" key="4">
    <source>
        <dbReference type="ARBA" id="ARBA00022801"/>
    </source>
</evidence>
<dbReference type="InterPro" id="IPR000340">
    <property type="entry name" value="Dual-sp_phosphatase_cat-dom"/>
</dbReference>
<dbReference type="SUPFAM" id="SSF52799">
    <property type="entry name" value="(Phosphotyrosine protein) phosphatases II"/>
    <property type="match status" value="1"/>
</dbReference>
<dbReference type="Pfam" id="PF02493">
    <property type="entry name" value="MORN"/>
    <property type="match status" value="5"/>
</dbReference>
<evidence type="ECO:0000313" key="9">
    <source>
        <dbReference type="Proteomes" id="UP001162131"/>
    </source>
</evidence>
<comment type="caution">
    <text evidence="8">The sequence shown here is derived from an EMBL/GenBank/DDBJ whole genome shotgun (WGS) entry which is preliminary data.</text>
</comment>
<dbReference type="PROSITE" id="PS50054">
    <property type="entry name" value="TYR_PHOSPHATASE_DUAL"/>
    <property type="match status" value="1"/>
</dbReference>
<dbReference type="GO" id="GO:0033550">
    <property type="term" value="F:MAP kinase tyrosine phosphatase activity"/>
    <property type="evidence" value="ECO:0007669"/>
    <property type="project" value="TreeGrafter"/>
</dbReference>
<dbReference type="GO" id="GO:0043409">
    <property type="term" value="P:negative regulation of MAPK cascade"/>
    <property type="evidence" value="ECO:0007669"/>
    <property type="project" value="TreeGrafter"/>
</dbReference>
<evidence type="ECO:0000313" key="8">
    <source>
        <dbReference type="EMBL" id="CAG9321908.1"/>
    </source>
</evidence>
<dbReference type="SMART" id="SM00698">
    <property type="entry name" value="MORN"/>
    <property type="match status" value="5"/>
</dbReference>
<reference evidence="8" key="1">
    <citation type="submission" date="2021-09" db="EMBL/GenBank/DDBJ databases">
        <authorList>
            <consortium name="AG Swart"/>
            <person name="Singh M."/>
            <person name="Singh A."/>
            <person name="Seah K."/>
            <person name="Emmerich C."/>
        </authorList>
    </citation>
    <scope>NUCLEOTIDE SEQUENCE</scope>
    <source>
        <strain evidence="8">ATCC30299</strain>
    </source>
</reference>
<evidence type="ECO:0000259" key="7">
    <source>
        <dbReference type="PROSITE" id="PS50056"/>
    </source>
</evidence>
<evidence type="ECO:0000256" key="5">
    <source>
        <dbReference type="ARBA" id="ARBA00022912"/>
    </source>
</evidence>
<dbReference type="Gene3D" id="3.90.190.10">
    <property type="entry name" value="Protein tyrosine phosphatase superfamily"/>
    <property type="match status" value="1"/>
</dbReference>
<dbReference type="SMART" id="SM00195">
    <property type="entry name" value="DSPc"/>
    <property type="match status" value="1"/>
</dbReference>
<dbReference type="InterPro" id="IPR029021">
    <property type="entry name" value="Prot-tyrosine_phosphatase-like"/>
</dbReference>
<gene>
    <name evidence="8" type="ORF">BSTOLATCC_MIC29813</name>
</gene>
<dbReference type="PROSITE" id="PS50056">
    <property type="entry name" value="TYR_PHOSPHATASE_2"/>
    <property type="match status" value="1"/>
</dbReference>
<accession>A0AAU9J405</accession>
<dbReference type="PANTHER" id="PTHR10159:SF519">
    <property type="entry name" value="DUAL SPECIFICITY PROTEIN PHOSPHATASE MPK3"/>
    <property type="match status" value="1"/>
</dbReference>
<dbReference type="GO" id="GO:0008330">
    <property type="term" value="F:protein tyrosine/threonine phosphatase activity"/>
    <property type="evidence" value="ECO:0007669"/>
    <property type="project" value="TreeGrafter"/>
</dbReference>
<organism evidence="8 9">
    <name type="scientific">Blepharisma stoltei</name>
    <dbReference type="NCBI Taxonomy" id="1481888"/>
    <lineage>
        <taxon>Eukaryota</taxon>
        <taxon>Sar</taxon>
        <taxon>Alveolata</taxon>
        <taxon>Ciliophora</taxon>
        <taxon>Postciliodesmatophora</taxon>
        <taxon>Heterotrichea</taxon>
        <taxon>Heterotrichida</taxon>
        <taxon>Blepharismidae</taxon>
        <taxon>Blepharisma</taxon>
    </lineage>
</organism>
<dbReference type="Proteomes" id="UP001162131">
    <property type="component" value="Unassembled WGS sequence"/>
</dbReference>
<evidence type="ECO:0000259" key="6">
    <source>
        <dbReference type="PROSITE" id="PS50054"/>
    </source>
</evidence>
<dbReference type="GO" id="GO:0005737">
    <property type="term" value="C:cytoplasm"/>
    <property type="evidence" value="ECO:0007669"/>
    <property type="project" value="TreeGrafter"/>
</dbReference>
<keyword evidence="3" id="KW-0677">Repeat</keyword>
<dbReference type="CDD" id="cd14498">
    <property type="entry name" value="DSP"/>
    <property type="match status" value="1"/>
</dbReference>
<dbReference type="Gene3D" id="2.20.110.10">
    <property type="entry name" value="Histone H3 K4-specific methyltransferase SET7/9 N-terminal domain"/>
    <property type="match status" value="1"/>
</dbReference>
<keyword evidence="5" id="KW-0904">Protein phosphatase</keyword>
<proteinExistence type="inferred from homology"/>
<dbReference type="InterPro" id="IPR003409">
    <property type="entry name" value="MORN"/>
</dbReference>
<dbReference type="InterPro" id="IPR016130">
    <property type="entry name" value="Tyr_Pase_AS"/>
</dbReference>
<dbReference type="Pfam" id="PF00782">
    <property type="entry name" value="DSPc"/>
    <property type="match status" value="1"/>
</dbReference>
<feature type="domain" description="Tyrosine specific protein phosphatases" evidence="7">
    <location>
        <begin position="334"/>
        <end position="395"/>
    </location>
</feature>
<dbReference type="SUPFAM" id="SSF82185">
    <property type="entry name" value="Histone H3 K4-specific methyltransferase SET7/9 N-terminal domain"/>
    <property type="match status" value="2"/>
</dbReference>
<dbReference type="EMBL" id="CAJZBQ010000029">
    <property type="protein sequence ID" value="CAG9321908.1"/>
    <property type="molecule type" value="Genomic_DNA"/>
</dbReference>
<evidence type="ECO:0000256" key="2">
    <source>
        <dbReference type="ARBA" id="ARBA00013064"/>
    </source>
</evidence>
<dbReference type="AlphaFoldDB" id="A0AAU9J405"/>
<dbReference type="InterPro" id="IPR000387">
    <property type="entry name" value="Tyr_Pase_dom"/>
</dbReference>
<dbReference type="EC" id="3.1.3.48" evidence="2"/>
<dbReference type="InterPro" id="IPR020422">
    <property type="entry name" value="TYR_PHOSPHATASE_DUAL_dom"/>
</dbReference>
<evidence type="ECO:0000256" key="1">
    <source>
        <dbReference type="ARBA" id="ARBA00008601"/>
    </source>
</evidence>
<sequence>MQYPKSEISLFTDFQTFKDAFSNQLHSKIVEELEKSGMYFKPDDLEGEIWSVPFCSNQKVFYGETDEKNNLCGYGVMLSFNCICEGTWEDGNLHGEGRMIDAENGVYVGQWSFGEKDGKGTMTYWNGNKYNGEWKNNLKCAHGILDEGETHYEGNFENDLQSGYGEQIFIDGPDFKGNFLIGNWGLIPRPGTYQNGRFYGKNRWNIPGWKYSGSFQNGKRWGSGTIERRDSGYFGAYKMIFEAKFENDLPIGEYILHTANRYISRGVWNGFRYTNHMDEVWPGILLGSAKAATNREWLDEALVKRIVRVLDKEKVELLPGFKYYHLKLKDSETQDITENLEETLEFIKHSGDKHPRILVHCYKGISRSPTILIAYLMKYGKLSFDLAYGRIKSQRLCIHPNKGFVKQLKALKFH</sequence>
<dbReference type="GO" id="GO:0017017">
    <property type="term" value="F:MAP kinase tyrosine/serine/threonine phosphatase activity"/>
    <property type="evidence" value="ECO:0007669"/>
    <property type="project" value="TreeGrafter"/>
</dbReference>
<dbReference type="PROSITE" id="PS00383">
    <property type="entry name" value="TYR_PHOSPHATASE_1"/>
    <property type="match status" value="1"/>
</dbReference>
<name>A0AAU9J405_9CILI</name>
<comment type="similarity">
    <text evidence="1">Belongs to the protein-tyrosine phosphatase family. Non-receptor class dual specificity subfamily.</text>
</comment>
<protein>
    <recommendedName>
        <fullName evidence="2">protein-tyrosine-phosphatase</fullName>
        <ecNumber evidence="2">3.1.3.48</ecNumber>
    </recommendedName>
</protein>
<keyword evidence="9" id="KW-1185">Reference proteome</keyword>